<dbReference type="CDD" id="cd17932">
    <property type="entry name" value="DEXQc_UvrD"/>
    <property type="match status" value="1"/>
</dbReference>
<dbReference type="InterPro" id="IPR000212">
    <property type="entry name" value="DNA_helicase_UvrD/REP"/>
</dbReference>
<dbReference type="Pfam" id="PF13361">
    <property type="entry name" value="UvrD_C"/>
    <property type="match status" value="1"/>
</dbReference>
<keyword evidence="7" id="KW-0413">Isomerase</keyword>
<protein>
    <recommendedName>
        <fullName evidence="9">DNA 3'-5' helicase</fullName>
        <ecNumber evidence="9">5.6.2.4</ecNumber>
    </recommendedName>
    <alternativeName>
        <fullName evidence="10">DNA 3'-5' helicase II</fullName>
    </alternativeName>
</protein>
<dbReference type="Gene3D" id="1.10.486.10">
    <property type="entry name" value="PCRA, domain 4"/>
    <property type="match status" value="1"/>
</dbReference>
<keyword evidence="2 12" id="KW-0547">Nucleotide-binding</keyword>
<dbReference type="GO" id="GO:0000725">
    <property type="term" value="P:recombinational repair"/>
    <property type="evidence" value="ECO:0007669"/>
    <property type="project" value="TreeGrafter"/>
</dbReference>
<dbReference type="PANTHER" id="PTHR11070">
    <property type="entry name" value="UVRD / RECB / PCRA DNA HELICASE FAMILY MEMBER"/>
    <property type="match status" value="1"/>
</dbReference>
<evidence type="ECO:0000256" key="6">
    <source>
        <dbReference type="ARBA" id="ARBA00023125"/>
    </source>
</evidence>
<dbReference type="Gene3D" id="1.10.10.160">
    <property type="match status" value="1"/>
</dbReference>
<proteinExistence type="inferred from homology"/>
<evidence type="ECO:0000256" key="1">
    <source>
        <dbReference type="ARBA" id="ARBA00009922"/>
    </source>
</evidence>
<dbReference type="InterPro" id="IPR014016">
    <property type="entry name" value="UvrD-like_ATP-bd"/>
</dbReference>
<evidence type="ECO:0000259" key="14">
    <source>
        <dbReference type="PROSITE" id="PS51217"/>
    </source>
</evidence>
<feature type="domain" description="UvrD-like helicase C-terminal" evidence="14">
    <location>
        <begin position="292"/>
        <end position="574"/>
    </location>
</feature>
<dbReference type="FunFam" id="1.10.10.160:FF:000001">
    <property type="entry name" value="ATP-dependent DNA helicase"/>
    <property type="match status" value="1"/>
</dbReference>
<evidence type="ECO:0000313" key="15">
    <source>
        <dbReference type="EMBL" id="MBU3852558.1"/>
    </source>
</evidence>
<keyword evidence="4 12" id="KW-0347">Helicase</keyword>
<dbReference type="InterPro" id="IPR014017">
    <property type="entry name" value="DNA_helicase_UvrD-like_C"/>
</dbReference>
<comment type="catalytic activity">
    <reaction evidence="8">
        <text>Couples ATP hydrolysis with the unwinding of duplex DNA by translocating in the 3'-5' direction.</text>
        <dbReference type="EC" id="5.6.2.4"/>
    </reaction>
</comment>
<dbReference type="GO" id="GO:0033202">
    <property type="term" value="C:DNA helicase complex"/>
    <property type="evidence" value="ECO:0007669"/>
    <property type="project" value="TreeGrafter"/>
</dbReference>
<dbReference type="AlphaFoldDB" id="A0A9E2P047"/>
<dbReference type="InterPro" id="IPR013986">
    <property type="entry name" value="DExx_box_DNA_helicase_dom_sf"/>
</dbReference>
<evidence type="ECO:0000256" key="10">
    <source>
        <dbReference type="ARBA" id="ARBA00034923"/>
    </source>
</evidence>
<dbReference type="EMBL" id="JAHLFU010000031">
    <property type="protein sequence ID" value="MBU3852558.1"/>
    <property type="molecule type" value="Genomic_DNA"/>
</dbReference>
<evidence type="ECO:0000256" key="7">
    <source>
        <dbReference type="ARBA" id="ARBA00023235"/>
    </source>
</evidence>
<dbReference type="GO" id="GO:0005524">
    <property type="term" value="F:ATP binding"/>
    <property type="evidence" value="ECO:0007669"/>
    <property type="project" value="UniProtKB-UniRule"/>
</dbReference>
<evidence type="ECO:0000256" key="5">
    <source>
        <dbReference type="ARBA" id="ARBA00022840"/>
    </source>
</evidence>
<dbReference type="PROSITE" id="PS51217">
    <property type="entry name" value="UVRD_HELICASE_CTER"/>
    <property type="match status" value="1"/>
</dbReference>
<dbReference type="SUPFAM" id="SSF52540">
    <property type="entry name" value="P-loop containing nucleoside triphosphate hydrolases"/>
    <property type="match status" value="1"/>
</dbReference>
<evidence type="ECO:0000256" key="11">
    <source>
        <dbReference type="ARBA" id="ARBA00048988"/>
    </source>
</evidence>
<evidence type="ECO:0000259" key="13">
    <source>
        <dbReference type="PROSITE" id="PS51198"/>
    </source>
</evidence>
<keyword evidence="5 12" id="KW-0067">ATP-binding</keyword>
<evidence type="ECO:0000256" key="3">
    <source>
        <dbReference type="ARBA" id="ARBA00022801"/>
    </source>
</evidence>
<dbReference type="GO" id="GO:0043138">
    <property type="term" value="F:3'-5' DNA helicase activity"/>
    <property type="evidence" value="ECO:0007669"/>
    <property type="project" value="UniProtKB-EC"/>
</dbReference>
<dbReference type="FunFam" id="1.10.486.10:FF:000003">
    <property type="entry name" value="ATP-dependent DNA helicase"/>
    <property type="match status" value="1"/>
</dbReference>
<feature type="domain" description="UvrD-like helicase ATP-binding" evidence="13">
    <location>
        <begin position="6"/>
        <end position="291"/>
    </location>
</feature>
<name>A0A9E2P047_9BACT</name>
<keyword evidence="6" id="KW-0238">DNA-binding</keyword>
<dbReference type="GO" id="GO:0005829">
    <property type="term" value="C:cytosol"/>
    <property type="evidence" value="ECO:0007669"/>
    <property type="project" value="TreeGrafter"/>
</dbReference>
<reference evidence="15" key="2">
    <citation type="submission" date="2021-04" db="EMBL/GenBank/DDBJ databases">
        <authorList>
            <person name="Gilroy R."/>
        </authorList>
    </citation>
    <scope>NUCLEOTIDE SEQUENCE</scope>
    <source>
        <strain evidence="15">G3-2149</strain>
    </source>
</reference>
<dbReference type="InterPro" id="IPR027417">
    <property type="entry name" value="P-loop_NTPase"/>
</dbReference>
<comment type="caution">
    <text evidence="15">The sequence shown here is derived from an EMBL/GenBank/DDBJ whole genome shotgun (WGS) entry which is preliminary data.</text>
</comment>
<dbReference type="PROSITE" id="PS51198">
    <property type="entry name" value="UVRD_HELICASE_ATP_BIND"/>
    <property type="match status" value="1"/>
</dbReference>
<evidence type="ECO:0000313" key="16">
    <source>
        <dbReference type="Proteomes" id="UP000823865"/>
    </source>
</evidence>
<organism evidence="15 16">
    <name type="scientific">Candidatus Paraprevotella stercoravium</name>
    <dbReference type="NCBI Taxonomy" id="2838725"/>
    <lineage>
        <taxon>Bacteria</taxon>
        <taxon>Pseudomonadati</taxon>
        <taxon>Bacteroidota</taxon>
        <taxon>Bacteroidia</taxon>
        <taxon>Bacteroidales</taxon>
        <taxon>Prevotellaceae</taxon>
        <taxon>Paraprevotella</taxon>
    </lineage>
</organism>
<dbReference type="GO" id="GO:0003677">
    <property type="term" value="F:DNA binding"/>
    <property type="evidence" value="ECO:0007669"/>
    <property type="project" value="UniProtKB-KW"/>
</dbReference>
<dbReference type="EC" id="5.6.2.4" evidence="9"/>
<evidence type="ECO:0000256" key="12">
    <source>
        <dbReference type="PROSITE-ProRule" id="PRU00560"/>
    </source>
</evidence>
<dbReference type="Proteomes" id="UP000823865">
    <property type="component" value="Unassembled WGS sequence"/>
</dbReference>
<comment type="catalytic activity">
    <reaction evidence="11">
        <text>ATP + H2O = ADP + phosphate + H(+)</text>
        <dbReference type="Rhea" id="RHEA:13065"/>
        <dbReference type="ChEBI" id="CHEBI:15377"/>
        <dbReference type="ChEBI" id="CHEBI:15378"/>
        <dbReference type="ChEBI" id="CHEBI:30616"/>
        <dbReference type="ChEBI" id="CHEBI:43474"/>
        <dbReference type="ChEBI" id="CHEBI:456216"/>
        <dbReference type="EC" id="5.6.2.4"/>
    </reaction>
</comment>
<dbReference type="PANTHER" id="PTHR11070:SF2">
    <property type="entry name" value="ATP-DEPENDENT DNA HELICASE SRS2"/>
    <property type="match status" value="1"/>
</dbReference>
<evidence type="ECO:0000256" key="2">
    <source>
        <dbReference type="ARBA" id="ARBA00022741"/>
    </source>
</evidence>
<feature type="binding site" evidence="12">
    <location>
        <begin position="27"/>
        <end position="34"/>
    </location>
    <ligand>
        <name>ATP</name>
        <dbReference type="ChEBI" id="CHEBI:30616"/>
    </ligand>
</feature>
<gene>
    <name evidence="15" type="ORF">H9789_01770</name>
</gene>
<comment type="similarity">
    <text evidence="1">Belongs to the helicase family. UvrD subfamily.</text>
</comment>
<reference evidence="15" key="1">
    <citation type="journal article" date="2021" name="PeerJ">
        <title>Extensive microbial diversity within the chicken gut microbiome revealed by metagenomics and culture.</title>
        <authorList>
            <person name="Gilroy R."/>
            <person name="Ravi A."/>
            <person name="Getino M."/>
            <person name="Pursley I."/>
            <person name="Horton D.L."/>
            <person name="Alikhan N.F."/>
            <person name="Baker D."/>
            <person name="Gharbi K."/>
            <person name="Hall N."/>
            <person name="Watson M."/>
            <person name="Adriaenssens E.M."/>
            <person name="Foster-Nyarko E."/>
            <person name="Jarju S."/>
            <person name="Secka A."/>
            <person name="Antonio M."/>
            <person name="Oren A."/>
            <person name="Chaudhuri R.R."/>
            <person name="La Ragione R."/>
            <person name="Hildebrand F."/>
            <person name="Pallen M.J."/>
        </authorList>
    </citation>
    <scope>NUCLEOTIDE SEQUENCE</scope>
    <source>
        <strain evidence="15">G3-2149</strain>
    </source>
</reference>
<evidence type="ECO:0000256" key="4">
    <source>
        <dbReference type="ARBA" id="ARBA00022806"/>
    </source>
</evidence>
<dbReference type="GO" id="GO:0009314">
    <property type="term" value="P:response to radiation"/>
    <property type="evidence" value="ECO:0007669"/>
    <property type="project" value="UniProtKB-ARBA"/>
</dbReference>
<evidence type="ECO:0000256" key="8">
    <source>
        <dbReference type="ARBA" id="ARBA00034617"/>
    </source>
</evidence>
<keyword evidence="3 12" id="KW-0378">Hydrolase</keyword>
<dbReference type="Gene3D" id="3.40.50.300">
    <property type="entry name" value="P-loop containing nucleotide triphosphate hydrolases"/>
    <property type="match status" value="2"/>
</dbReference>
<evidence type="ECO:0000256" key="9">
    <source>
        <dbReference type="ARBA" id="ARBA00034808"/>
    </source>
</evidence>
<accession>A0A9E2P047</accession>
<sequence>MSDFLNDLNNSQREAVTYIDGPSLVIAGAGSGKTRVLTCKIAYLLQQGWHPSSILALTFTNKAAREMRERIATLVEPELAARLWMGTFHSVFYRILRTEAEAIGFKPSFTIYDTSDSKSLIKNILKDKALDEKQYKPSSVLAVISRAKNRLVRPEDYARSTQCLRADATMNMPRVAEVYQEYCDRCRQSNVMDFDDLLLYTYLLFRDHPDICERYRNRFAYLLVDEYQDTNYAQHAIIWQLAGGHQHICVVGDDAQSIYSFRGAEIENILGFTKQYDQARIFKLEQNYRSTQVIVNAANSLIKHNRRQIAKDVYSMNEHGEPVQVISAYSDLEEGELVAARISQLVRSREMNYSDFAILYRTNAQSRIFEEAFRKKGMPYRIYGGLSFYQRKEIKDIIAYFRVLVNPDDEEAMKRIINYPARGIGQTTLEKVRRAAREAEVSLWEVLCNLSDYLPSLTKGTAGKLLAFRGFIESYQERVTKENAYVLAESMIKESGIARELTRSMDPEDLARRENVEELLNGMQAFVEQRLEEGSSNYLLADFLQEVSLMSDTEEDDEEGDDKITLMTIHAAKGLEFRVVFVVGLEENLFPSALSLESPREMEEERRLFYVALTRAEELCFLSYAGNRYRYGKMEFSNPSRFLYEIDPACVKGLSGGGARYRRETDDTNSRPLASVSRVVPKASPLRPVTHMRPVTPAASVSSASSAVSPVSASAAPSGYAGSLRVGQTIEHERFGRGTIQAIEGSGENLKATVVFNTMGTKQLLLKFARFKVVD</sequence>
<dbReference type="CDD" id="cd18807">
    <property type="entry name" value="SF1_C_UvrD"/>
    <property type="match status" value="1"/>
</dbReference>
<dbReference type="Pfam" id="PF21196">
    <property type="entry name" value="PcrA_UvrD_tudor"/>
    <property type="match status" value="1"/>
</dbReference>
<dbReference type="Pfam" id="PF00580">
    <property type="entry name" value="UvrD-helicase"/>
    <property type="match status" value="1"/>
</dbReference>
<dbReference type="GO" id="GO:0016787">
    <property type="term" value="F:hydrolase activity"/>
    <property type="evidence" value="ECO:0007669"/>
    <property type="project" value="UniProtKB-UniRule"/>
</dbReference>